<dbReference type="EMBL" id="WMIG01000001">
    <property type="protein sequence ID" value="MTH58416.1"/>
    <property type="molecule type" value="Genomic_DNA"/>
</dbReference>
<evidence type="ECO:0000313" key="3">
    <source>
        <dbReference type="Proteomes" id="UP000449846"/>
    </source>
</evidence>
<name>A0A844HFN9_9RHOB</name>
<dbReference type="OrthoDB" id="6810892at2"/>
<reference evidence="2 3" key="1">
    <citation type="submission" date="2019-11" db="EMBL/GenBank/DDBJ databases">
        <authorList>
            <person name="Dong K."/>
        </authorList>
    </citation>
    <scope>NUCLEOTIDE SEQUENCE [LARGE SCALE GENOMIC DNA]</scope>
    <source>
        <strain evidence="2 3">NBRC 112902</strain>
    </source>
</reference>
<gene>
    <name evidence="2" type="ORF">GL300_04230</name>
</gene>
<dbReference type="Proteomes" id="UP000449846">
    <property type="component" value="Unassembled WGS sequence"/>
</dbReference>
<evidence type="ECO:0000313" key="2">
    <source>
        <dbReference type="EMBL" id="MTH58416.1"/>
    </source>
</evidence>
<keyword evidence="3" id="KW-1185">Reference proteome</keyword>
<feature type="region of interest" description="Disordered" evidence="1">
    <location>
        <begin position="468"/>
        <end position="492"/>
    </location>
</feature>
<comment type="caution">
    <text evidence="2">The sequence shown here is derived from an EMBL/GenBank/DDBJ whole genome shotgun (WGS) entry which is preliminary data.</text>
</comment>
<evidence type="ECO:0000256" key="1">
    <source>
        <dbReference type="SAM" id="MobiDB-lite"/>
    </source>
</evidence>
<protein>
    <submittedName>
        <fullName evidence="2">Peptidoglycan-binding protein</fullName>
    </submittedName>
</protein>
<organism evidence="2 3">
    <name type="scientific">Paracoccus litorisediminis</name>
    <dbReference type="NCBI Taxonomy" id="2006130"/>
    <lineage>
        <taxon>Bacteria</taxon>
        <taxon>Pseudomonadati</taxon>
        <taxon>Pseudomonadota</taxon>
        <taxon>Alphaproteobacteria</taxon>
        <taxon>Rhodobacterales</taxon>
        <taxon>Paracoccaceae</taxon>
        <taxon>Paracoccus</taxon>
    </lineage>
</organism>
<sequence length="492" mass="51861">MRRFAFIFGATLPLVGVLPALAEDVLIRIEAKRGTEIARNSAERWGAQFDDVVTFPLGDGWTGIALGPMPREQATSRLQTLKSDGKVPGDSFISPAAGRDVTQVGGQPAAAVPTAALEATPTPAAPAVPEAAPAVGSASTFPTDPAATAPVIVAEPVPEPEPVQYYLRIESSPDRDKAEELLAKRRETLPEAGLWTLSNGRSAVAIGPMDEATGKAWLAAFRRANAVPKDAFLAPLADMGDPAVPGRAPELGAPPAEDAPKPEMPALEDIQRALRWAGHYDGAIDGKDGPMTQNAIAEEIVRLRASPDTAAAMHELIRRREAWRAEMGLTGLRDTHTGLAMPAPMDRLQFDRAERALSIYGPKDGSGAALILFSQPGGQQEMLDLAGLVTALGWVPAPKRDVRKGSVTLDGRNQTHISHAEGKVIEDRVQGFVLIWPATDPEEQRRIAAEISDNLGRFAPAAGEAVPEAPAIPPAETVSAAPAATPATIPVP</sequence>
<dbReference type="RefSeq" id="WP_155038297.1">
    <property type="nucleotide sequence ID" value="NZ_JBHGCD010000001.1"/>
</dbReference>
<dbReference type="AlphaFoldDB" id="A0A844HFN9"/>
<accession>A0A844HFN9</accession>
<proteinExistence type="predicted"/>